<feature type="compositionally biased region" description="Basic and acidic residues" evidence="1">
    <location>
        <begin position="1"/>
        <end position="14"/>
    </location>
</feature>
<feature type="compositionally biased region" description="Basic and acidic residues" evidence="1">
    <location>
        <begin position="595"/>
        <end position="609"/>
    </location>
</feature>
<gene>
    <name evidence="3" type="ORF">C9374_006994</name>
</gene>
<proteinExistence type="predicted"/>
<protein>
    <recommendedName>
        <fullName evidence="2">G-patch domain-containing protein</fullName>
    </recommendedName>
</protein>
<dbReference type="GO" id="GO:0003723">
    <property type="term" value="F:RNA binding"/>
    <property type="evidence" value="ECO:0007669"/>
    <property type="project" value="TreeGrafter"/>
</dbReference>
<keyword evidence="4" id="KW-1185">Reference proteome</keyword>
<feature type="region of interest" description="Disordered" evidence="1">
    <location>
        <begin position="1"/>
        <end position="28"/>
    </location>
</feature>
<sequence>MVWRNERENFDRQKIFKQSGGDDDNKNVNRSRYKKNTLSKFTIFGTPIFDGEEENQKELKAHGQERYISEHQQYAKDEKGRRRFHGAFTGGFSAGYFNTVGSKEGWVPKNDFKSNAKQKITDFMDEEDMKELFGLSGSNHVQVTDKFRTISSSAESNNNYDPLSGLFGGMDSKDRKHADLIFGGSTPMEASLSNQICSSSEATGHIGHSLLRKMGWIPGRGIGIKNYKTIQEKPSIELHQDATSYDVTLKENQHGLGYKANTLGDILQNDNTSNNPFSLTRKKDIDDDIYTTDDLSNYDIELRPQKDHDLSDQHDIWNEKLIFIKSSNPCAVKRKYMPPKIPDNFTTIHIFDQSQIKTHYKKLDYRLQLHLQASEERRKKLGDTPVIIDIVTKPEIEYSEDYSMIHNKPVLFETEKSKEIKEKLSKVMSQRFVSSSENLHTPSKNTTQQTVVPKGTRVITDWIPDHLLSKRFGLPPISSSTSQTMQSVSKSSILDSNLFTSEESSTPHTGNSPSVVPTIRSIERMEDSERPSLELFKYIFDDRPNQFVEIEDDTAPSNKVDLESKHESTSRFEPVTLEVLPSSFKSVGQVVQELKEKRDEKTSQKPKFEKTHKKSKSKEEVIKSEIQPTGKEGKRSLDFNVYPIKKDSTSSYISQLESRISDIKRMLDSSSSDDDKKKRKKHKTEKKEKKKRKKESSYVFEEK</sequence>
<dbReference type="EMBL" id="PYSW02000002">
    <property type="protein sequence ID" value="KAG2393463.1"/>
    <property type="molecule type" value="Genomic_DNA"/>
</dbReference>
<dbReference type="RefSeq" id="XP_044555357.1">
    <property type="nucleotide sequence ID" value="XM_044696915.1"/>
</dbReference>
<dbReference type="PANTHER" id="PTHR13384:SF19">
    <property type="entry name" value="G PATCH DOMAIN-CONTAINING PROTEIN 1"/>
    <property type="match status" value="1"/>
</dbReference>
<dbReference type="GO" id="GO:0006397">
    <property type="term" value="P:mRNA processing"/>
    <property type="evidence" value="ECO:0007669"/>
    <property type="project" value="InterPro"/>
</dbReference>
<evidence type="ECO:0000259" key="2">
    <source>
        <dbReference type="PROSITE" id="PS50174"/>
    </source>
</evidence>
<dbReference type="Pfam" id="PF01585">
    <property type="entry name" value="G-patch"/>
    <property type="match status" value="1"/>
</dbReference>
<dbReference type="PROSITE" id="PS50174">
    <property type="entry name" value="G_PATCH"/>
    <property type="match status" value="1"/>
</dbReference>
<dbReference type="GeneID" id="68099448"/>
<dbReference type="PANTHER" id="PTHR13384">
    <property type="entry name" value="G PATCH DOMAIN-CONTAINING PROTEIN 1"/>
    <property type="match status" value="1"/>
</dbReference>
<name>A0AA88H2N9_NAELO</name>
<evidence type="ECO:0000313" key="3">
    <source>
        <dbReference type="EMBL" id="KAG2393463.1"/>
    </source>
</evidence>
<dbReference type="GO" id="GO:0005634">
    <property type="term" value="C:nucleus"/>
    <property type="evidence" value="ECO:0007669"/>
    <property type="project" value="TreeGrafter"/>
</dbReference>
<dbReference type="Pfam" id="PF07713">
    <property type="entry name" value="DUF1604"/>
    <property type="match status" value="1"/>
</dbReference>
<accession>A0AA88H2N9</accession>
<dbReference type="InterPro" id="IPR000467">
    <property type="entry name" value="G_patch_dom"/>
</dbReference>
<dbReference type="InterPro" id="IPR011666">
    <property type="entry name" value="DUF1604"/>
</dbReference>
<dbReference type="Proteomes" id="UP000816034">
    <property type="component" value="Unassembled WGS sequence"/>
</dbReference>
<evidence type="ECO:0000313" key="4">
    <source>
        <dbReference type="Proteomes" id="UP000816034"/>
    </source>
</evidence>
<comment type="caution">
    <text evidence="3">The sequence shown here is derived from an EMBL/GenBank/DDBJ whole genome shotgun (WGS) entry which is preliminary data.</text>
</comment>
<reference evidence="3 4" key="1">
    <citation type="journal article" date="2018" name="BMC Genomics">
        <title>The genome of Naegleria lovaniensis, the basis for a comparative approach to unravel pathogenicity factors of the human pathogenic amoeba N. fowleri.</title>
        <authorList>
            <person name="Liechti N."/>
            <person name="Schurch N."/>
            <person name="Bruggmann R."/>
            <person name="Wittwer M."/>
        </authorList>
    </citation>
    <scope>NUCLEOTIDE SEQUENCE [LARGE SCALE GENOMIC DNA]</scope>
    <source>
        <strain evidence="3 4">ATCC 30569</strain>
    </source>
</reference>
<dbReference type="AlphaFoldDB" id="A0AA88H2N9"/>
<feature type="domain" description="G-patch" evidence="2">
    <location>
        <begin position="203"/>
        <end position="261"/>
    </location>
</feature>
<organism evidence="3 4">
    <name type="scientific">Naegleria lovaniensis</name>
    <name type="common">Amoeba</name>
    <dbReference type="NCBI Taxonomy" id="51637"/>
    <lineage>
        <taxon>Eukaryota</taxon>
        <taxon>Discoba</taxon>
        <taxon>Heterolobosea</taxon>
        <taxon>Tetramitia</taxon>
        <taxon>Eutetramitia</taxon>
        <taxon>Vahlkampfiidae</taxon>
        <taxon>Naegleria</taxon>
    </lineage>
</organism>
<feature type="region of interest" description="Disordered" evidence="1">
    <location>
        <begin position="664"/>
        <end position="703"/>
    </location>
</feature>
<feature type="compositionally biased region" description="Basic residues" evidence="1">
    <location>
        <begin position="677"/>
        <end position="694"/>
    </location>
</feature>
<evidence type="ECO:0000256" key="1">
    <source>
        <dbReference type="SAM" id="MobiDB-lite"/>
    </source>
</evidence>
<feature type="region of interest" description="Disordered" evidence="1">
    <location>
        <begin position="595"/>
        <end position="639"/>
    </location>
</feature>